<dbReference type="EMBL" id="QXXQ01000006">
    <property type="protein sequence ID" value="RID91612.1"/>
    <property type="molecule type" value="Genomic_DNA"/>
</dbReference>
<dbReference type="AlphaFoldDB" id="A0A398BMG6"/>
<keyword evidence="3" id="KW-1185">Reference proteome</keyword>
<evidence type="ECO:0000259" key="1">
    <source>
        <dbReference type="Pfam" id="PF12728"/>
    </source>
</evidence>
<comment type="caution">
    <text evidence="2">The sequence shown here is derived from an EMBL/GenBank/DDBJ whole genome shotgun (WGS) entry which is preliminary data.</text>
</comment>
<evidence type="ECO:0000313" key="2">
    <source>
        <dbReference type="EMBL" id="RID91612.1"/>
    </source>
</evidence>
<keyword evidence="2" id="KW-0238">DNA-binding</keyword>
<dbReference type="OrthoDB" id="7874861at2"/>
<feature type="domain" description="Helix-turn-helix" evidence="1">
    <location>
        <begin position="6"/>
        <end position="53"/>
    </location>
</feature>
<name>A0A398BMG6_9RHOB</name>
<dbReference type="NCBIfam" id="TIGR01764">
    <property type="entry name" value="excise"/>
    <property type="match status" value="1"/>
</dbReference>
<sequence length="62" mass="6716">MDNPVLFTVDEARAVLRIGRSLFYELVKNGRLPVVKLAGKTLVRRDDLDAFIAGLGSTGKAA</sequence>
<reference evidence="2 3" key="1">
    <citation type="submission" date="2018-09" db="EMBL/GenBank/DDBJ databases">
        <title>Gemmobacter lutimaris sp. nov., a marine bacterium isolated from tidal flat.</title>
        <authorList>
            <person name="Lee D.W."/>
            <person name="Yoo Y."/>
            <person name="Kim J.-J."/>
            <person name="Kim B.S."/>
        </authorList>
    </citation>
    <scope>NUCLEOTIDE SEQUENCE [LARGE SCALE GENOMIC DNA]</scope>
    <source>
        <strain evidence="2 3">YJ-T1-11</strain>
    </source>
</reference>
<proteinExistence type="predicted"/>
<dbReference type="InterPro" id="IPR010093">
    <property type="entry name" value="SinI_DNA-bd"/>
</dbReference>
<dbReference type="Proteomes" id="UP000266649">
    <property type="component" value="Unassembled WGS sequence"/>
</dbReference>
<dbReference type="InterPro" id="IPR041657">
    <property type="entry name" value="HTH_17"/>
</dbReference>
<evidence type="ECO:0000313" key="3">
    <source>
        <dbReference type="Proteomes" id="UP000266649"/>
    </source>
</evidence>
<organism evidence="2 3">
    <name type="scientific">Gemmobacter lutimaris</name>
    <dbReference type="NCBI Taxonomy" id="2306023"/>
    <lineage>
        <taxon>Bacteria</taxon>
        <taxon>Pseudomonadati</taxon>
        <taxon>Pseudomonadota</taxon>
        <taxon>Alphaproteobacteria</taxon>
        <taxon>Rhodobacterales</taxon>
        <taxon>Paracoccaceae</taxon>
        <taxon>Gemmobacter</taxon>
    </lineage>
</organism>
<gene>
    <name evidence="2" type="ORF">D2N39_13020</name>
</gene>
<protein>
    <submittedName>
        <fullName evidence="2">DNA-binding protein</fullName>
    </submittedName>
</protein>
<dbReference type="GO" id="GO:0003677">
    <property type="term" value="F:DNA binding"/>
    <property type="evidence" value="ECO:0007669"/>
    <property type="project" value="UniProtKB-KW"/>
</dbReference>
<dbReference type="RefSeq" id="WP_119135214.1">
    <property type="nucleotide sequence ID" value="NZ_QXXQ01000006.1"/>
</dbReference>
<dbReference type="Pfam" id="PF12728">
    <property type="entry name" value="HTH_17"/>
    <property type="match status" value="1"/>
</dbReference>
<accession>A0A398BMG6</accession>